<evidence type="ECO:0000313" key="2">
    <source>
        <dbReference type="Proteomes" id="UP000821845"/>
    </source>
</evidence>
<accession>A0ACB7SC01</accession>
<reference evidence="1" key="1">
    <citation type="submission" date="2020-05" db="EMBL/GenBank/DDBJ databases">
        <title>Large-scale comparative analyses of tick genomes elucidate their genetic diversity and vector capacities.</title>
        <authorList>
            <person name="Jia N."/>
            <person name="Wang J."/>
            <person name="Shi W."/>
            <person name="Du L."/>
            <person name="Sun Y."/>
            <person name="Zhan W."/>
            <person name="Jiang J."/>
            <person name="Wang Q."/>
            <person name="Zhang B."/>
            <person name="Ji P."/>
            <person name="Sakyi L.B."/>
            <person name="Cui X."/>
            <person name="Yuan T."/>
            <person name="Jiang B."/>
            <person name="Yang W."/>
            <person name="Lam T.T.-Y."/>
            <person name="Chang Q."/>
            <person name="Ding S."/>
            <person name="Wang X."/>
            <person name="Zhu J."/>
            <person name="Ruan X."/>
            <person name="Zhao L."/>
            <person name="Wei J."/>
            <person name="Que T."/>
            <person name="Du C."/>
            <person name="Cheng J."/>
            <person name="Dai P."/>
            <person name="Han X."/>
            <person name="Huang E."/>
            <person name="Gao Y."/>
            <person name="Liu J."/>
            <person name="Shao H."/>
            <person name="Ye R."/>
            <person name="Li L."/>
            <person name="Wei W."/>
            <person name="Wang X."/>
            <person name="Wang C."/>
            <person name="Yang T."/>
            <person name="Huo Q."/>
            <person name="Li W."/>
            <person name="Guo W."/>
            <person name="Chen H."/>
            <person name="Zhou L."/>
            <person name="Ni X."/>
            <person name="Tian J."/>
            <person name="Zhou Y."/>
            <person name="Sheng Y."/>
            <person name="Liu T."/>
            <person name="Pan Y."/>
            <person name="Xia L."/>
            <person name="Li J."/>
            <person name="Zhao F."/>
            <person name="Cao W."/>
        </authorList>
    </citation>
    <scope>NUCLEOTIDE SEQUENCE</scope>
    <source>
        <strain evidence="1">Hyas-2018</strain>
    </source>
</reference>
<dbReference type="Proteomes" id="UP000821845">
    <property type="component" value="Chromosome 4"/>
</dbReference>
<comment type="caution">
    <text evidence="1">The sequence shown here is derived from an EMBL/GenBank/DDBJ whole genome shotgun (WGS) entry which is preliminary data.</text>
</comment>
<organism evidence="1 2">
    <name type="scientific">Hyalomma asiaticum</name>
    <name type="common">Tick</name>
    <dbReference type="NCBI Taxonomy" id="266040"/>
    <lineage>
        <taxon>Eukaryota</taxon>
        <taxon>Metazoa</taxon>
        <taxon>Ecdysozoa</taxon>
        <taxon>Arthropoda</taxon>
        <taxon>Chelicerata</taxon>
        <taxon>Arachnida</taxon>
        <taxon>Acari</taxon>
        <taxon>Parasitiformes</taxon>
        <taxon>Ixodida</taxon>
        <taxon>Ixodoidea</taxon>
        <taxon>Ixodidae</taxon>
        <taxon>Hyalomminae</taxon>
        <taxon>Hyalomma</taxon>
    </lineage>
</organism>
<name>A0ACB7SC01_HYAAI</name>
<evidence type="ECO:0000313" key="1">
    <source>
        <dbReference type="EMBL" id="KAH6932090.1"/>
    </source>
</evidence>
<proteinExistence type="predicted"/>
<protein>
    <submittedName>
        <fullName evidence="1">Uncharacterized protein</fullName>
    </submittedName>
</protein>
<gene>
    <name evidence="1" type="ORF">HPB50_002845</name>
</gene>
<sequence length="450" mass="48524">MIEVALFTYKKLSPLSLFFGPSFLIIDSPQTPEGGKHDVAVDSDDDGEPTELRLHWHVILIAVLMDFGQSAAFRSSGFIYVALMDHFNVHHEAASWPVSVLGTVVDAGGVLAGPLCHRFGAAFTLRAGALVTAVGVMVSAFVPDIVWMTITLGVIHGTGAGTVSMMLQVFLSMRFVKYRGTAHGIMFMGSILSSLVIPQALFFLETTYGFSGCLLLFGALLLHLVPISFLLRADSRKGSSQHDIEQKALKETRDVNLNIKDVPESDSKFCASSESEKKKTSVLESAAQVLRLPMFYVILVTWTVMCYNEDIFLTTIVDFAVDKGIEKRLAVPLLSYLSLTDAVGRIGLPLLADRNIIRRSTLVGCNAALTAASVAFIPEANTYALLVVATLLAACFNGCGMTMHGVLMADYIGMDNLPVGYGVAGILVVPLLLIKPVLIGKETVTVCLLD</sequence>
<keyword evidence="2" id="KW-1185">Reference proteome</keyword>
<dbReference type="EMBL" id="CM023484">
    <property type="protein sequence ID" value="KAH6932090.1"/>
    <property type="molecule type" value="Genomic_DNA"/>
</dbReference>